<organism evidence="1 2">
    <name type="scientific">Podarcis lilfordi</name>
    <name type="common">Lilford's wall lizard</name>
    <dbReference type="NCBI Taxonomy" id="74358"/>
    <lineage>
        <taxon>Eukaryota</taxon>
        <taxon>Metazoa</taxon>
        <taxon>Chordata</taxon>
        <taxon>Craniata</taxon>
        <taxon>Vertebrata</taxon>
        <taxon>Euteleostomi</taxon>
        <taxon>Lepidosauria</taxon>
        <taxon>Squamata</taxon>
        <taxon>Bifurcata</taxon>
        <taxon>Unidentata</taxon>
        <taxon>Episquamata</taxon>
        <taxon>Laterata</taxon>
        <taxon>Lacertibaenia</taxon>
        <taxon>Lacertidae</taxon>
        <taxon>Podarcis</taxon>
    </lineage>
</organism>
<proteinExistence type="predicted"/>
<name>A0AA35JPX8_9SAUR</name>
<dbReference type="AlphaFoldDB" id="A0AA35JPX8"/>
<evidence type="ECO:0000313" key="1">
    <source>
        <dbReference type="EMBL" id="CAI5762957.1"/>
    </source>
</evidence>
<sequence length="137" mass="14591">MSEAEVCLCCVALGCKWRLSQLNDSPAQGREPTTASYMPSADCVMACMPLMGRVGAKKDHPEPKTGGGSPLRFPLLQEIRMSGVGAHLRDEPETKVQGPQSKVKSTARSCTLMCLWSFRLGSGSAISLSDMVAAGML</sequence>
<dbReference type="EMBL" id="OX395126">
    <property type="protein sequence ID" value="CAI5762957.1"/>
    <property type="molecule type" value="Genomic_DNA"/>
</dbReference>
<protein>
    <submittedName>
        <fullName evidence="1">Uncharacterized protein</fullName>
    </submittedName>
</protein>
<accession>A0AA35JPX8</accession>
<reference evidence="1" key="1">
    <citation type="submission" date="2022-12" db="EMBL/GenBank/DDBJ databases">
        <authorList>
            <person name="Alioto T."/>
            <person name="Alioto T."/>
            <person name="Gomez Garrido J."/>
        </authorList>
    </citation>
    <scope>NUCLEOTIDE SEQUENCE</scope>
</reference>
<evidence type="ECO:0000313" key="2">
    <source>
        <dbReference type="Proteomes" id="UP001178461"/>
    </source>
</evidence>
<keyword evidence="2" id="KW-1185">Reference proteome</keyword>
<dbReference type="Proteomes" id="UP001178461">
    <property type="component" value="Chromosome 1"/>
</dbReference>
<gene>
    <name evidence="1" type="ORF">PODLI_1B035958</name>
</gene>